<gene>
    <name evidence="1" type="ORF">PanWU01x14_140980</name>
</gene>
<comment type="caution">
    <text evidence="1">The sequence shown here is derived from an EMBL/GenBank/DDBJ whole genome shotgun (WGS) entry which is preliminary data.</text>
</comment>
<dbReference type="OrthoDB" id="1103805at2759"/>
<protein>
    <submittedName>
        <fullName evidence="1">Uncharacterized protein</fullName>
    </submittedName>
</protein>
<sequence length="95" mass="10831">MALPERVMEIVDRGITVEEEEEASSSYTLLPTTRGKTQELLTVVLGVGVNCSAESPKERMKIDDALKELLSIRSILLKNWEAHKYEQIRRNNYPV</sequence>
<dbReference type="EMBL" id="JXTB01000116">
    <property type="protein sequence ID" value="PON62105.1"/>
    <property type="molecule type" value="Genomic_DNA"/>
</dbReference>
<organism evidence="1 2">
    <name type="scientific">Parasponia andersonii</name>
    <name type="common">Sponia andersonii</name>
    <dbReference type="NCBI Taxonomy" id="3476"/>
    <lineage>
        <taxon>Eukaryota</taxon>
        <taxon>Viridiplantae</taxon>
        <taxon>Streptophyta</taxon>
        <taxon>Embryophyta</taxon>
        <taxon>Tracheophyta</taxon>
        <taxon>Spermatophyta</taxon>
        <taxon>Magnoliopsida</taxon>
        <taxon>eudicotyledons</taxon>
        <taxon>Gunneridae</taxon>
        <taxon>Pentapetalae</taxon>
        <taxon>rosids</taxon>
        <taxon>fabids</taxon>
        <taxon>Rosales</taxon>
        <taxon>Cannabaceae</taxon>
        <taxon>Parasponia</taxon>
    </lineage>
</organism>
<accession>A0A2P5CM74</accession>
<keyword evidence="2" id="KW-1185">Reference proteome</keyword>
<proteinExistence type="predicted"/>
<evidence type="ECO:0000313" key="1">
    <source>
        <dbReference type="EMBL" id="PON62105.1"/>
    </source>
</evidence>
<evidence type="ECO:0000313" key="2">
    <source>
        <dbReference type="Proteomes" id="UP000237105"/>
    </source>
</evidence>
<reference evidence="2" key="1">
    <citation type="submission" date="2016-06" db="EMBL/GenBank/DDBJ databases">
        <title>Parallel loss of symbiosis genes in relatives of nitrogen-fixing non-legume Parasponia.</title>
        <authorList>
            <person name="Van Velzen R."/>
            <person name="Holmer R."/>
            <person name="Bu F."/>
            <person name="Rutten L."/>
            <person name="Van Zeijl A."/>
            <person name="Liu W."/>
            <person name="Santuari L."/>
            <person name="Cao Q."/>
            <person name="Sharma T."/>
            <person name="Shen D."/>
            <person name="Roswanjaya Y."/>
            <person name="Wardhani T."/>
            <person name="Kalhor M.S."/>
            <person name="Jansen J."/>
            <person name="Van den Hoogen J."/>
            <person name="Gungor B."/>
            <person name="Hartog M."/>
            <person name="Hontelez J."/>
            <person name="Verver J."/>
            <person name="Yang W.-C."/>
            <person name="Schijlen E."/>
            <person name="Repin R."/>
            <person name="Schilthuizen M."/>
            <person name="Schranz E."/>
            <person name="Heidstra R."/>
            <person name="Miyata K."/>
            <person name="Fedorova E."/>
            <person name="Kohlen W."/>
            <person name="Bisseling T."/>
            <person name="Smit S."/>
            <person name="Geurts R."/>
        </authorList>
    </citation>
    <scope>NUCLEOTIDE SEQUENCE [LARGE SCALE GENOMIC DNA]</scope>
    <source>
        <strain evidence="2">cv. WU1-14</strain>
    </source>
</reference>
<dbReference type="Proteomes" id="UP000237105">
    <property type="component" value="Unassembled WGS sequence"/>
</dbReference>
<dbReference type="AlphaFoldDB" id="A0A2P5CM74"/>
<name>A0A2P5CM74_PARAD</name>